<dbReference type="PROSITE" id="PS51005">
    <property type="entry name" value="NAC"/>
    <property type="match status" value="1"/>
</dbReference>
<dbReference type="GO" id="GO:0006355">
    <property type="term" value="P:regulation of DNA-templated transcription"/>
    <property type="evidence" value="ECO:0007669"/>
    <property type="project" value="InterPro"/>
</dbReference>
<dbReference type="ExpressionAtlas" id="M8B3Z8">
    <property type="expression patterns" value="baseline"/>
</dbReference>
<dbReference type="Gene3D" id="3.30.70.260">
    <property type="match status" value="1"/>
</dbReference>
<dbReference type="GO" id="GO:0009090">
    <property type="term" value="P:homoserine biosynthetic process"/>
    <property type="evidence" value="ECO:0007669"/>
    <property type="project" value="TreeGrafter"/>
</dbReference>
<dbReference type="EnsemblPlants" id="EMT08320">
    <property type="protein sequence ID" value="EMT08320"/>
    <property type="gene ID" value="F775_23578"/>
</dbReference>
<dbReference type="SUPFAM" id="SSF53633">
    <property type="entry name" value="Carbamate kinase-like"/>
    <property type="match status" value="1"/>
</dbReference>
<proteinExistence type="inferred from homology"/>
<protein>
    <submittedName>
        <fullName evidence="6">Aspartokinase 1, chloroplastic</fullName>
    </submittedName>
</protein>
<dbReference type="FunFam" id="1.20.120.1320:FF:000001">
    <property type="entry name" value="Aspartokinase"/>
    <property type="match status" value="1"/>
</dbReference>
<dbReference type="PANTHER" id="PTHR21499:SF60">
    <property type="entry name" value="NAC DOMAIN-CONTAINING PROTEIN"/>
    <property type="match status" value="1"/>
</dbReference>
<organism evidence="6">
    <name type="scientific">Aegilops tauschii</name>
    <name type="common">Tausch's goatgrass</name>
    <name type="synonym">Aegilops squarrosa</name>
    <dbReference type="NCBI Taxonomy" id="37682"/>
    <lineage>
        <taxon>Eukaryota</taxon>
        <taxon>Viridiplantae</taxon>
        <taxon>Streptophyta</taxon>
        <taxon>Embryophyta</taxon>
        <taxon>Tracheophyta</taxon>
        <taxon>Spermatophyta</taxon>
        <taxon>Magnoliopsida</taxon>
        <taxon>Liliopsida</taxon>
        <taxon>Poales</taxon>
        <taxon>Poaceae</taxon>
        <taxon>BOP clade</taxon>
        <taxon>Pooideae</taxon>
        <taxon>Triticodae</taxon>
        <taxon>Triticeae</taxon>
        <taxon>Triticinae</taxon>
        <taxon>Aegilops</taxon>
    </lineage>
</organism>
<dbReference type="Pfam" id="PF00696">
    <property type="entry name" value="AA_kinase"/>
    <property type="match status" value="1"/>
</dbReference>
<name>M8B3Z8_AEGTA</name>
<dbReference type="InterPro" id="IPR036393">
    <property type="entry name" value="AceGlu_kinase-like_sf"/>
</dbReference>
<evidence type="ECO:0000256" key="1">
    <source>
        <dbReference type="ARBA" id="ARBA00010122"/>
    </source>
</evidence>
<dbReference type="GO" id="GO:0005829">
    <property type="term" value="C:cytosol"/>
    <property type="evidence" value="ECO:0007669"/>
    <property type="project" value="TreeGrafter"/>
</dbReference>
<dbReference type="InterPro" id="IPR036093">
    <property type="entry name" value="NAC_dom_sf"/>
</dbReference>
<evidence type="ECO:0000313" key="6">
    <source>
        <dbReference type="EnsemblPlants" id="EMT08320"/>
    </source>
</evidence>
<evidence type="ECO:0000256" key="2">
    <source>
        <dbReference type="ARBA" id="ARBA00023015"/>
    </source>
</evidence>
<keyword evidence="5" id="KW-0539">Nucleus</keyword>
<reference evidence="6" key="1">
    <citation type="submission" date="2015-06" db="UniProtKB">
        <authorList>
            <consortium name="EnsemblPlants"/>
        </authorList>
    </citation>
    <scope>IDENTIFICATION</scope>
</reference>
<dbReference type="SUPFAM" id="SSF101941">
    <property type="entry name" value="NAC domain"/>
    <property type="match status" value="1"/>
</dbReference>
<dbReference type="AlphaFoldDB" id="M8B3Z8"/>
<dbReference type="GO" id="GO:0009570">
    <property type="term" value="C:chloroplast stroma"/>
    <property type="evidence" value="ECO:0007669"/>
    <property type="project" value="TreeGrafter"/>
</dbReference>
<dbReference type="PANTHER" id="PTHR21499">
    <property type="entry name" value="ASPARTATE KINASE"/>
    <property type="match status" value="1"/>
</dbReference>
<dbReference type="GO" id="GO:0004072">
    <property type="term" value="F:aspartate kinase activity"/>
    <property type="evidence" value="ECO:0007669"/>
    <property type="project" value="TreeGrafter"/>
</dbReference>
<evidence type="ECO:0000256" key="5">
    <source>
        <dbReference type="ARBA" id="ARBA00023242"/>
    </source>
</evidence>
<dbReference type="Gene3D" id="2.170.150.80">
    <property type="entry name" value="NAC domain"/>
    <property type="match status" value="1"/>
</dbReference>
<dbReference type="InterPro" id="IPR001048">
    <property type="entry name" value="Asp/Glu/Uridylate_kinase"/>
</dbReference>
<keyword evidence="3" id="KW-0238">DNA-binding</keyword>
<dbReference type="GO" id="GO:0003677">
    <property type="term" value="F:DNA binding"/>
    <property type="evidence" value="ECO:0007669"/>
    <property type="project" value="UniProtKB-KW"/>
</dbReference>
<evidence type="ECO:0000256" key="3">
    <source>
        <dbReference type="ARBA" id="ARBA00023125"/>
    </source>
</evidence>
<comment type="similarity">
    <text evidence="1">Belongs to the aspartokinase family.</text>
</comment>
<dbReference type="GO" id="GO:0009089">
    <property type="term" value="P:lysine biosynthetic process via diaminopimelate"/>
    <property type="evidence" value="ECO:0007669"/>
    <property type="project" value="TreeGrafter"/>
</dbReference>
<keyword evidence="2" id="KW-0805">Transcription regulation</keyword>
<dbReference type="InterPro" id="IPR003441">
    <property type="entry name" value="NAC-dom"/>
</dbReference>
<accession>M8B3Z8</accession>
<evidence type="ECO:0000256" key="4">
    <source>
        <dbReference type="ARBA" id="ARBA00023163"/>
    </source>
</evidence>
<dbReference type="Gene3D" id="1.20.120.1320">
    <property type="entry name" value="Aspartokinase, catalytic domain"/>
    <property type="match status" value="1"/>
</dbReference>
<keyword evidence="4" id="KW-0804">Transcription</keyword>
<dbReference type="Gene3D" id="3.40.1160.10">
    <property type="entry name" value="Acetylglutamate kinase-like"/>
    <property type="match status" value="1"/>
</dbReference>
<sequence>MAWYFFSPANYHETPGARRRKRKVGGADAGATCCWHPEAGKVPILGSDKKPVGAYKRKLSYVLKIKNPPGSAKPYRNKSLGWIMVEIGLEQQQPHQQLVLCKVYKSRSRRDAEISTEACSVDADDEKPCPAPPPPAAAASFDSQVTERKTTTSAYNFHSPMDARKPHTFKQGTRSRPMGGSRSGVAIVKKSSPALAVTVVMKFGGSLTQSADRMKEMAKLVRSFPDGGGESPATGKALSCRPQEASEIHELAITKELHFRMVEDLGLHRSIASGSLDELENVFMAIAVMKELTSKTRDYLVYFGQHMSTRIFSAYLNKLEEGARQEWESFAVDTCGRGGSDLTMTTIGRDSGSREIQVWKDVNGVLTCDPSVCANAIPLPYLTFDEAAELGLFGGQSMQLAMEGGIPVIVKNLCNPQAPGTMITKTRDMSKSVLTSIVSRSNITVLNIESTRILDHSVFLATLSWTKYPVLRVGGQRLHKKEVEGLNPHFKSFSTFGDLGISIDCVAISEAKISLIVVPSKPSSRELIQLAFNVLQSINVDVQKFSQGQGSSKLTLFLAQSQVLGLLGSRRVAINMPGTPGSAPVASLGTIQAGSRVN</sequence>
<dbReference type="InterPro" id="IPR042199">
    <property type="entry name" value="AsparK_Bifunc_asparK/hSer_DH"/>
</dbReference>